<comment type="caution">
    <text evidence="2">The sequence shown here is derived from an EMBL/GenBank/DDBJ whole genome shotgun (WGS) entry which is preliminary data.</text>
</comment>
<feature type="region of interest" description="Disordered" evidence="1">
    <location>
        <begin position="1"/>
        <end position="103"/>
    </location>
</feature>
<proteinExistence type="predicted"/>
<sequence length="197" mass="20465">MSTNLMPPGEATKPPPLASKEPLAASGLTKSQPPGEATNHPPTLASKEPLAASDLTKAQPATASTAKLNVPPDVAKAATHQPPVTQPTPQPHPPATSPTVEPFRTQPRLHVPHQMDLLAHAMQPYVTAAAEPESIAGDVARRDRIHHSLALPTPDAFVILPASTNLSTVNALLDDALHRLHGLSTSSNVSGTVAALD</sequence>
<dbReference type="AlphaFoldDB" id="A0A6A4ZC79"/>
<evidence type="ECO:0000256" key="1">
    <source>
        <dbReference type="SAM" id="MobiDB-lite"/>
    </source>
</evidence>
<evidence type="ECO:0000313" key="2">
    <source>
        <dbReference type="EMBL" id="KAF0708411.1"/>
    </source>
</evidence>
<gene>
    <name evidence="2" type="ORF">As57867_006343</name>
</gene>
<organism evidence="2">
    <name type="scientific">Aphanomyces stellatus</name>
    <dbReference type="NCBI Taxonomy" id="120398"/>
    <lineage>
        <taxon>Eukaryota</taxon>
        <taxon>Sar</taxon>
        <taxon>Stramenopiles</taxon>
        <taxon>Oomycota</taxon>
        <taxon>Saprolegniomycetes</taxon>
        <taxon>Saprolegniales</taxon>
        <taxon>Verrucalvaceae</taxon>
        <taxon>Aphanomyces</taxon>
    </lineage>
</organism>
<name>A0A6A4ZC79_9STRA</name>
<accession>A0A6A4ZC79</accession>
<protein>
    <submittedName>
        <fullName evidence="2">Uncharacterized protein</fullName>
    </submittedName>
</protein>
<feature type="compositionally biased region" description="Pro residues" evidence="1">
    <location>
        <begin position="84"/>
        <end position="96"/>
    </location>
</feature>
<feature type="non-terminal residue" evidence="2">
    <location>
        <position position="197"/>
    </location>
</feature>
<reference evidence="2" key="1">
    <citation type="submission" date="2019-06" db="EMBL/GenBank/DDBJ databases">
        <title>Genomics analysis of Aphanomyces spp. identifies a new class of oomycete effector associated with host adaptation.</title>
        <authorList>
            <person name="Gaulin E."/>
        </authorList>
    </citation>
    <scope>NUCLEOTIDE SEQUENCE</scope>
    <source>
        <strain evidence="2">CBS 578.67</strain>
    </source>
</reference>
<dbReference type="EMBL" id="VJMH01002542">
    <property type="protein sequence ID" value="KAF0708411.1"/>
    <property type="molecule type" value="Genomic_DNA"/>
</dbReference>